<dbReference type="Gene3D" id="1.10.510.10">
    <property type="entry name" value="Transferase(Phosphotransferase) domain 1"/>
    <property type="match status" value="1"/>
</dbReference>
<gene>
    <name evidence="10" type="ORF">H7U32_04985</name>
</gene>
<sequence length="408" mass="42799">MTDATTEAMMPGPAAMPDSPCSPARGVATPRPYPPTQAPSLPGMRCLGPIGSGACAVVFRYRPCLPSEPDVAVRVGRRPLSPAGRARFLASAETLERLSCHPNIVRLHRLSVLPDGRSLVVSQLAEGGSLAELMARAAPVPPGLALDIGVAMAGALAAAHRMGLVHRDVKPGNILFDAQGVPLLADFGVAGTPYDRQGLGFSPRWAAPEVLRGGAGAEQADLYALAATMLAMLGGSAPPPLDAVLRHAMMDDPDLRHATAEDLAQDLRMARDRLGWSPKPSGSPPTPSRPARSLPAAPPDDGAHRRRNRRHPWKRWVVWLAPAAVGVLLAGGLAALPHRPPTVVGPAFESPGSSLPAAGVVSYPQSPRQRCIRSPDWVSSLSERPRHARSGGSDHNAPHGFLRPDATG</sequence>
<dbReference type="Pfam" id="PF00069">
    <property type="entry name" value="Pkinase"/>
    <property type="match status" value="1"/>
</dbReference>
<evidence type="ECO:0000256" key="5">
    <source>
        <dbReference type="ARBA" id="ARBA00022777"/>
    </source>
</evidence>
<dbReference type="InterPro" id="IPR000719">
    <property type="entry name" value="Prot_kinase_dom"/>
</dbReference>
<organism evidence="10 11">
    <name type="scientific">Bifidobacterium pullorum subsp. saeculare</name>
    <dbReference type="NCBI Taxonomy" id="78257"/>
    <lineage>
        <taxon>Bacteria</taxon>
        <taxon>Bacillati</taxon>
        <taxon>Actinomycetota</taxon>
        <taxon>Actinomycetes</taxon>
        <taxon>Bifidobacteriales</taxon>
        <taxon>Bifidobacteriaceae</taxon>
        <taxon>Bifidobacterium</taxon>
    </lineage>
</organism>
<accession>A0A939B9M2</accession>
<protein>
    <recommendedName>
        <fullName evidence="1">non-specific serine/threonine protein kinase</fullName>
        <ecNumber evidence="1">2.7.11.1</ecNumber>
    </recommendedName>
</protein>
<evidence type="ECO:0000256" key="3">
    <source>
        <dbReference type="ARBA" id="ARBA00022679"/>
    </source>
</evidence>
<keyword evidence="6" id="KW-0067">ATP-binding</keyword>
<proteinExistence type="predicted"/>
<keyword evidence="8" id="KW-1133">Transmembrane helix</keyword>
<dbReference type="PANTHER" id="PTHR43289">
    <property type="entry name" value="MITOGEN-ACTIVATED PROTEIN KINASE KINASE KINASE 20-RELATED"/>
    <property type="match status" value="1"/>
</dbReference>
<dbReference type="PROSITE" id="PS50011">
    <property type="entry name" value="PROTEIN_KINASE_DOM"/>
    <property type="match status" value="1"/>
</dbReference>
<comment type="caution">
    <text evidence="10">The sequence shown here is derived from an EMBL/GenBank/DDBJ whole genome shotgun (WGS) entry which is preliminary data.</text>
</comment>
<evidence type="ECO:0000256" key="8">
    <source>
        <dbReference type="SAM" id="Phobius"/>
    </source>
</evidence>
<feature type="region of interest" description="Disordered" evidence="7">
    <location>
        <begin position="273"/>
        <end position="308"/>
    </location>
</feature>
<dbReference type="AlphaFoldDB" id="A0A939B9M2"/>
<dbReference type="InterPro" id="IPR011009">
    <property type="entry name" value="Kinase-like_dom_sf"/>
</dbReference>
<evidence type="ECO:0000256" key="1">
    <source>
        <dbReference type="ARBA" id="ARBA00012513"/>
    </source>
</evidence>
<evidence type="ECO:0000256" key="7">
    <source>
        <dbReference type="SAM" id="MobiDB-lite"/>
    </source>
</evidence>
<reference evidence="10" key="2">
    <citation type="journal article" date="2021" name="Sci. Rep.">
        <title>The distribution of antibiotic resistance genes in chicken gut microbiota commensals.</title>
        <authorList>
            <person name="Juricova H."/>
            <person name="Matiasovicova J."/>
            <person name="Kubasova T."/>
            <person name="Cejkova D."/>
            <person name="Rychlik I."/>
        </authorList>
    </citation>
    <scope>NUCLEOTIDE SEQUENCE</scope>
    <source>
        <strain evidence="10">An836</strain>
    </source>
</reference>
<feature type="region of interest" description="Disordered" evidence="7">
    <location>
        <begin position="372"/>
        <end position="408"/>
    </location>
</feature>
<keyword evidence="2 10" id="KW-0723">Serine/threonine-protein kinase</keyword>
<evidence type="ECO:0000256" key="2">
    <source>
        <dbReference type="ARBA" id="ARBA00022527"/>
    </source>
</evidence>
<dbReference type="SMART" id="SM00220">
    <property type="entry name" value="S_TKc"/>
    <property type="match status" value="1"/>
</dbReference>
<keyword evidence="8" id="KW-0472">Membrane</keyword>
<evidence type="ECO:0000259" key="9">
    <source>
        <dbReference type="PROSITE" id="PS50011"/>
    </source>
</evidence>
<keyword evidence="3" id="KW-0808">Transferase</keyword>
<keyword evidence="5 10" id="KW-0418">Kinase</keyword>
<dbReference type="InterPro" id="IPR008271">
    <property type="entry name" value="Ser/Thr_kinase_AS"/>
</dbReference>
<keyword evidence="4" id="KW-0547">Nucleotide-binding</keyword>
<evidence type="ECO:0000313" key="11">
    <source>
        <dbReference type="Proteomes" id="UP000718821"/>
    </source>
</evidence>
<dbReference type="EMBL" id="JACLYU010000007">
    <property type="protein sequence ID" value="MBM6699678.1"/>
    <property type="molecule type" value="Genomic_DNA"/>
</dbReference>
<feature type="domain" description="Protein kinase" evidence="9">
    <location>
        <begin position="44"/>
        <end position="314"/>
    </location>
</feature>
<dbReference type="PROSITE" id="PS00108">
    <property type="entry name" value="PROTEIN_KINASE_ST"/>
    <property type="match status" value="1"/>
</dbReference>
<keyword evidence="8" id="KW-0812">Transmembrane</keyword>
<dbReference type="GO" id="GO:0005524">
    <property type="term" value="F:ATP binding"/>
    <property type="evidence" value="ECO:0007669"/>
    <property type="project" value="UniProtKB-KW"/>
</dbReference>
<dbReference type="PANTHER" id="PTHR43289:SF6">
    <property type="entry name" value="SERINE_THREONINE-PROTEIN KINASE NEKL-3"/>
    <property type="match status" value="1"/>
</dbReference>
<keyword evidence="11" id="KW-1185">Reference proteome</keyword>
<evidence type="ECO:0000313" key="10">
    <source>
        <dbReference type="EMBL" id="MBM6699678.1"/>
    </source>
</evidence>
<feature type="region of interest" description="Disordered" evidence="7">
    <location>
        <begin position="1"/>
        <end position="36"/>
    </location>
</feature>
<dbReference type="Proteomes" id="UP000718821">
    <property type="component" value="Unassembled WGS sequence"/>
</dbReference>
<dbReference type="SUPFAM" id="SSF56112">
    <property type="entry name" value="Protein kinase-like (PK-like)"/>
    <property type="match status" value="1"/>
</dbReference>
<evidence type="ECO:0000256" key="4">
    <source>
        <dbReference type="ARBA" id="ARBA00022741"/>
    </source>
</evidence>
<dbReference type="GO" id="GO:0004674">
    <property type="term" value="F:protein serine/threonine kinase activity"/>
    <property type="evidence" value="ECO:0007669"/>
    <property type="project" value="UniProtKB-KW"/>
</dbReference>
<evidence type="ECO:0000256" key="6">
    <source>
        <dbReference type="ARBA" id="ARBA00022840"/>
    </source>
</evidence>
<name>A0A939B9M2_9BIFI</name>
<feature type="transmembrane region" description="Helical" evidence="8">
    <location>
        <begin position="316"/>
        <end position="336"/>
    </location>
</feature>
<dbReference type="EC" id="2.7.11.1" evidence="1"/>
<dbReference type="CDD" id="cd14014">
    <property type="entry name" value="STKc_PknB_like"/>
    <property type="match status" value="1"/>
</dbReference>
<reference evidence="10" key="1">
    <citation type="submission" date="2020-08" db="EMBL/GenBank/DDBJ databases">
        <authorList>
            <person name="Cejkova D."/>
            <person name="Kubasova T."/>
            <person name="Jahodarova E."/>
            <person name="Rychlik I."/>
        </authorList>
    </citation>
    <scope>NUCLEOTIDE SEQUENCE</scope>
    <source>
        <strain evidence="10">An836</strain>
    </source>
</reference>